<feature type="transmembrane region" description="Helical" evidence="2">
    <location>
        <begin position="61"/>
        <end position="78"/>
    </location>
</feature>
<sequence>MSPMAANHNGDFQLEAGLMSTQEHEKVPFITPGSNHVKSKSVICPSEALEPSKKMSPFRRVSLILTISLIVGLGLALARNPSLSSSCLGWGRGPYQGPFSIARTALNKRQEGSLTNATTARSSIDQGKTPTNPEQTTPPAVVSPSSPPLPATPTPANPASSSSPAPQATPTSASTTPQRPPPPPSPSTTSTTTAQVPPPPAVSTTPNQIETSTPPRNPESSATTTPDAGPTTTPFQQTITTGRVVTSSPVARVYTTVLPNGGTLTITSTSWVAVVPTEKPTSSSEPKLQNAAPKSRGCSKLVLAVGVAALGMLLF</sequence>
<dbReference type="AlphaFoldDB" id="A0A9P7SXP5"/>
<protein>
    <submittedName>
        <fullName evidence="3">Uncharacterized protein</fullName>
    </submittedName>
</protein>
<keyword evidence="2" id="KW-0812">Transmembrane</keyword>
<feature type="compositionally biased region" description="Low complexity" evidence="1">
    <location>
        <begin position="157"/>
        <end position="177"/>
    </location>
</feature>
<feature type="compositionally biased region" description="Polar residues" evidence="1">
    <location>
        <begin position="112"/>
        <end position="134"/>
    </location>
</feature>
<feature type="compositionally biased region" description="Pro residues" evidence="1">
    <location>
        <begin position="145"/>
        <end position="156"/>
    </location>
</feature>
<organism evidence="3 4">
    <name type="scientific">Claviceps pusilla</name>
    <dbReference type="NCBI Taxonomy" id="123648"/>
    <lineage>
        <taxon>Eukaryota</taxon>
        <taxon>Fungi</taxon>
        <taxon>Dikarya</taxon>
        <taxon>Ascomycota</taxon>
        <taxon>Pezizomycotina</taxon>
        <taxon>Sordariomycetes</taxon>
        <taxon>Hypocreomycetidae</taxon>
        <taxon>Hypocreales</taxon>
        <taxon>Clavicipitaceae</taxon>
        <taxon>Claviceps</taxon>
    </lineage>
</organism>
<feature type="compositionally biased region" description="Low complexity" evidence="1">
    <location>
        <begin position="135"/>
        <end position="144"/>
    </location>
</feature>
<evidence type="ECO:0000256" key="1">
    <source>
        <dbReference type="SAM" id="MobiDB-lite"/>
    </source>
</evidence>
<dbReference type="OrthoDB" id="5427732at2759"/>
<feature type="compositionally biased region" description="Polar residues" evidence="1">
    <location>
        <begin position="207"/>
        <end position="221"/>
    </location>
</feature>
<reference evidence="3" key="1">
    <citation type="journal article" date="2020" name="bioRxiv">
        <title>Whole genome comparisons of ergot fungi reveals the divergence and evolution of species within the genus Claviceps are the result of varying mechanisms driving genome evolution and host range expansion.</title>
        <authorList>
            <person name="Wyka S.A."/>
            <person name="Mondo S.J."/>
            <person name="Liu M."/>
            <person name="Dettman J."/>
            <person name="Nalam V."/>
            <person name="Broders K.D."/>
        </authorList>
    </citation>
    <scope>NUCLEOTIDE SEQUENCE</scope>
    <source>
        <strain evidence="3">CCC 602</strain>
    </source>
</reference>
<proteinExistence type="predicted"/>
<feature type="compositionally biased region" description="Low complexity" evidence="1">
    <location>
        <begin position="222"/>
        <end position="237"/>
    </location>
</feature>
<dbReference type="Proteomes" id="UP000748025">
    <property type="component" value="Unassembled WGS sequence"/>
</dbReference>
<evidence type="ECO:0000313" key="4">
    <source>
        <dbReference type="Proteomes" id="UP000748025"/>
    </source>
</evidence>
<dbReference type="EMBL" id="SRPW01000788">
    <property type="protein sequence ID" value="KAG6012062.1"/>
    <property type="molecule type" value="Genomic_DNA"/>
</dbReference>
<comment type="caution">
    <text evidence="3">The sequence shown here is derived from an EMBL/GenBank/DDBJ whole genome shotgun (WGS) entry which is preliminary data.</text>
</comment>
<gene>
    <name evidence="3" type="ORF">E4U43_007959</name>
</gene>
<evidence type="ECO:0000256" key="2">
    <source>
        <dbReference type="SAM" id="Phobius"/>
    </source>
</evidence>
<accession>A0A9P7SXP5</accession>
<feature type="region of interest" description="Disordered" evidence="1">
    <location>
        <begin position="110"/>
        <end position="237"/>
    </location>
</feature>
<keyword evidence="2" id="KW-1133">Transmembrane helix</keyword>
<keyword evidence="4" id="KW-1185">Reference proteome</keyword>
<evidence type="ECO:0000313" key="3">
    <source>
        <dbReference type="EMBL" id="KAG6012062.1"/>
    </source>
</evidence>
<name>A0A9P7SXP5_9HYPO</name>
<keyword evidence="2" id="KW-0472">Membrane</keyword>